<feature type="chain" id="PRO_5039414597" evidence="2">
    <location>
        <begin position="16"/>
        <end position="143"/>
    </location>
</feature>
<keyword evidence="1" id="KW-1133">Transmembrane helix</keyword>
<feature type="signal peptide" evidence="2">
    <location>
        <begin position="1"/>
        <end position="15"/>
    </location>
</feature>
<evidence type="ECO:0000256" key="1">
    <source>
        <dbReference type="SAM" id="Phobius"/>
    </source>
</evidence>
<comment type="caution">
    <text evidence="3">The sequence shown here is derived from an EMBL/GenBank/DDBJ whole genome shotgun (WGS) entry which is preliminary data.</text>
</comment>
<keyword evidence="2" id="KW-0732">Signal</keyword>
<reference evidence="3" key="2">
    <citation type="submission" date="2020-11" db="EMBL/GenBank/DDBJ databases">
        <authorList>
            <person name="McCartney M.A."/>
            <person name="Auch B."/>
            <person name="Kono T."/>
            <person name="Mallez S."/>
            <person name="Becker A."/>
            <person name="Gohl D.M."/>
            <person name="Silverstein K.A.T."/>
            <person name="Koren S."/>
            <person name="Bechman K.B."/>
            <person name="Herman A."/>
            <person name="Abrahante J.E."/>
            <person name="Garbe J."/>
        </authorList>
    </citation>
    <scope>NUCLEOTIDE SEQUENCE</scope>
    <source>
        <strain evidence="3">Duluth1</strain>
        <tissue evidence="3">Whole animal</tissue>
    </source>
</reference>
<reference evidence="3" key="1">
    <citation type="journal article" date="2019" name="bioRxiv">
        <title>The Genome of the Zebra Mussel, Dreissena polymorpha: A Resource for Invasive Species Research.</title>
        <authorList>
            <person name="McCartney M.A."/>
            <person name="Auch B."/>
            <person name="Kono T."/>
            <person name="Mallez S."/>
            <person name="Zhang Y."/>
            <person name="Obille A."/>
            <person name="Becker A."/>
            <person name="Abrahante J.E."/>
            <person name="Garbe J."/>
            <person name="Badalamenti J.P."/>
            <person name="Herman A."/>
            <person name="Mangelson H."/>
            <person name="Liachko I."/>
            <person name="Sullivan S."/>
            <person name="Sone E.D."/>
            <person name="Koren S."/>
            <person name="Silverstein K.A.T."/>
            <person name="Beckman K.B."/>
            <person name="Gohl D.M."/>
        </authorList>
    </citation>
    <scope>NUCLEOTIDE SEQUENCE</scope>
    <source>
        <strain evidence="3">Duluth1</strain>
        <tissue evidence="3">Whole animal</tissue>
    </source>
</reference>
<dbReference type="AlphaFoldDB" id="A0A9D4HEC5"/>
<protein>
    <submittedName>
        <fullName evidence="3">Uncharacterized protein</fullName>
    </submittedName>
</protein>
<evidence type="ECO:0000313" key="4">
    <source>
        <dbReference type="Proteomes" id="UP000828390"/>
    </source>
</evidence>
<organism evidence="3 4">
    <name type="scientific">Dreissena polymorpha</name>
    <name type="common">Zebra mussel</name>
    <name type="synonym">Mytilus polymorpha</name>
    <dbReference type="NCBI Taxonomy" id="45954"/>
    <lineage>
        <taxon>Eukaryota</taxon>
        <taxon>Metazoa</taxon>
        <taxon>Spiralia</taxon>
        <taxon>Lophotrochozoa</taxon>
        <taxon>Mollusca</taxon>
        <taxon>Bivalvia</taxon>
        <taxon>Autobranchia</taxon>
        <taxon>Heteroconchia</taxon>
        <taxon>Euheterodonta</taxon>
        <taxon>Imparidentia</taxon>
        <taxon>Neoheterodontei</taxon>
        <taxon>Myida</taxon>
        <taxon>Dreissenoidea</taxon>
        <taxon>Dreissenidae</taxon>
        <taxon>Dreissena</taxon>
    </lineage>
</organism>
<dbReference type="Proteomes" id="UP000828390">
    <property type="component" value="Unassembled WGS sequence"/>
</dbReference>
<accession>A0A9D4HEC5</accession>
<evidence type="ECO:0000313" key="3">
    <source>
        <dbReference type="EMBL" id="KAH3716225.1"/>
    </source>
</evidence>
<feature type="transmembrane region" description="Helical" evidence="1">
    <location>
        <begin position="118"/>
        <end position="140"/>
    </location>
</feature>
<keyword evidence="4" id="KW-1185">Reference proteome</keyword>
<keyword evidence="1" id="KW-0472">Membrane</keyword>
<evidence type="ECO:0000256" key="2">
    <source>
        <dbReference type="SAM" id="SignalP"/>
    </source>
</evidence>
<dbReference type="EMBL" id="JAIWYP010000013">
    <property type="protein sequence ID" value="KAH3716225.1"/>
    <property type="molecule type" value="Genomic_DNA"/>
</dbReference>
<sequence>MIVLIALGSGLCGNALKCWKCIAHDCENDPEDNYKASKVTCGEDQQCMKVQYRMFDNITHYDSVIRTCTDRQCDVTTDEEFSRCVATPKQYMIGGCILRSCCGDKDLCNSADIGTAKIWIVCANIVLGIILLSLSNVIALETT</sequence>
<keyword evidence="1" id="KW-0812">Transmembrane</keyword>
<proteinExistence type="predicted"/>
<name>A0A9D4HEC5_DREPO</name>
<gene>
    <name evidence="3" type="ORF">DPMN_058944</name>
</gene>